<feature type="binding site" evidence="4">
    <location>
        <position position="194"/>
    </location>
    <ligand>
        <name>3-amino-2-oxopropyl phosphate</name>
        <dbReference type="ChEBI" id="CHEBI:57279"/>
    </ligand>
</feature>
<organism evidence="7 8">
    <name type="scientific">candidate division TA06 bacterium B3_TA06</name>
    <dbReference type="NCBI Taxonomy" id="2012487"/>
    <lineage>
        <taxon>Bacteria</taxon>
        <taxon>Bacteria division TA06</taxon>
    </lineage>
</organism>
<comment type="catalytic activity">
    <reaction evidence="4">
        <text>3-amino-2-oxopropyl phosphate + 1-deoxy-D-xylulose 5-phosphate = pyridoxine 5'-phosphate + phosphate + 2 H2O + H(+)</text>
        <dbReference type="Rhea" id="RHEA:15265"/>
        <dbReference type="ChEBI" id="CHEBI:15377"/>
        <dbReference type="ChEBI" id="CHEBI:15378"/>
        <dbReference type="ChEBI" id="CHEBI:43474"/>
        <dbReference type="ChEBI" id="CHEBI:57279"/>
        <dbReference type="ChEBI" id="CHEBI:57792"/>
        <dbReference type="ChEBI" id="CHEBI:58589"/>
        <dbReference type="EC" id="2.6.99.2"/>
    </reaction>
</comment>
<dbReference type="HAMAP" id="MF_00279">
    <property type="entry name" value="PdxJ"/>
    <property type="match status" value="1"/>
</dbReference>
<evidence type="ECO:0000256" key="4">
    <source>
        <dbReference type="HAMAP-Rule" id="MF_00279"/>
    </source>
</evidence>
<dbReference type="PANTHER" id="PTHR30456">
    <property type="entry name" value="PYRIDOXINE 5'-PHOSPHATE SYNTHASE"/>
    <property type="match status" value="1"/>
</dbReference>
<dbReference type="AlphaFoldDB" id="A0A532V7F1"/>
<feature type="binding site" evidence="4">
    <location>
        <position position="18"/>
    </location>
    <ligand>
        <name>3-amino-2-oxopropyl phosphate</name>
        <dbReference type="ChEBI" id="CHEBI:57279"/>
    </ligand>
</feature>
<comment type="function">
    <text evidence="4">Catalyzes the complicated ring closure reaction between the two acyclic compounds 1-deoxy-D-xylulose-5-phosphate (DXP) and 3-amino-2-oxopropyl phosphate (1-amino-acetone-3-phosphate or AAP) to form pyridoxine 5'-phosphate (PNP) and inorganic phosphate.</text>
</comment>
<evidence type="ECO:0000259" key="6">
    <source>
        <dbReference type="PROSITE" id="PS50008"/>
    </source>
</evidence>
<dbReference type="InterPro" id="IPR004569">
    <property type="entry name" value="PyrdxlP_synth_PdxJ"/>
</dbReference>
<comment type="caution">
    <text evidence="7">The sequence shown here is derived from an EMBL/GenBank/DDBJ whole genome shotgun (WGS) entry which is preliminary data.</text>
</comment>
<dbReference type="SUPFAM" id="SSF63892">
    <property type="entry name" value="Pyridoxine 5'-phosphate synthase"/>
    <property type="match status" value="1"/>
</dbReference>
<evidence type="ECO:0000313" key="8">
    <source>
        <dbReference type="Proteomes" id="UP000317778"/>
    </source>
</evidence>
<feature type="binding site" evidence="4">
    <location>
        <begin position="9"/>
        <end position="10"/>
    </location>
    <ligand>
        <name>1-deoxy-D-xylulose 5-phosphate</name>
        <dbReference type="ChEBI" id="CHEBI:57792"/>
    </ligand>
</feature>
<feature type="binding site" evidence="4">
    <location>
        <position position="100"/>
    </location>
    <ligand>
        <name>1-deoxy-D-xylulose 5-phosphate</name>
        <dbReference type="ChEBI" id="CHEBI:57792"/>
    </ligand>
</feature>
<feature type="binding site" evidence="4">
    <location>
        <position position="45"/>
    </location>
    <ligand>
        <name>1-deoxy-D-xylulose 5-phosphate</name>
        <dbReference type="ChEBI" id="CHEBI:57792"/>
    </ligand>
</feature>
<keyword evidence="1 4" id="KW-0963">Cytoplasm</keyword>
<dbReference type="GO" id="GO:0033856">
    <property type="term" value="F:pyridoxine 5'-phosphate synthase activity"/>
    <property type="evidence" value="ECO:0007669"/>
    <property type="project" value="UniProtKB-UniRule"/>
</dbReference>
<comment type="pathway">
    <text evidence="4">Cofactor biosynthesis; pyridoxine 5'-phosphate biosynthesis; pyridoxine 5'-phosphate from D-erythrose 4-phosphate: step 5/5.</text>
</comment>
<feature type="active site" description="Proton donor" evidence="4">
    <location>
        <position position="193"/>
    </location>
</feature>
<dbReference type="Gene3D" id="3.20.20.70">
    <property type="entry name" value="Aldolase class I"/>
    <property type="match status" value="1"/>
</dbReference>
<dbReference type="PANTHER" id="PTHR30456:SF0">
    <property type="entry name" value="PYRIDOXINE 5'-PHOSPHATE SYNTHASE"/>
    <property type="match status" value="1"/>
</dbReference>
<dbReference type="Proteomes" id="UP000317778">
    <property type="component" value="Unassembled WGS sequence"/>
</dbReference>
<gene>
    <name evidence="4" type="primary">pdxJ</name>
    <name evidence="7" type="ORF">CEE36_05065</name>
</gene>
<dbReference type="EMBL" id="NJBO01000006">
    <property type="protein sequence ID" value="TKJ43121.1"/>
    <property type="molecule type" value="Genomic_DNA"/>
</dbReference>
<evidence type="ECO:0000256" key="5">
    <source>
        <dbReference type="NCBIfam" id="TIGR00559"/>
    </source>
</evidence>
<dbReference type="UniPathway" id="UPA00244">
    <property type="reaction ID" value="UER00313"/>
</dbReference>
<dbReference type="NCBIfam" id="TIGR00559">
    <property type="entry name" value="pdxJ"/>
    <property type="match status" value="1"/>
</dbReference>
<dbReference type="CDD" id="cd00003">
    <property type="entry name" value="PNPsynthase"/>
    <property type="match status" value="1"/>
</dbReference>
<comment type="similarity">
    <text evidence="4">Belongs to the PNP synthase family.</text>
</comment>
<feature type="active site" description="Proton acceptor" evidence="4">
    <location>
        <position position="43"/>
    </location>
</feature>
<keyword evidence="2 4" id="KW-0808">Transferase</keyword>
<feature type="domain" description="PI-PLC Y-box" evidence="6">
    <location>
        <begin position="110"/>
        <end position="164"/>
    </location>
</feature>
<dbReference type="GO" id="GO:0035556">
    <property type="term" value="P:intracellular signal transduction"/>
    <property type="evidence" value="ECO:0007669"/>
    <property type="project" value="InterPro"/>
</dbReference>
<evidence type="ECO:0000256" key="1">
    <source>
        <dbReference type="ARBA" id="ARBA00022490"/>
    </source>
</evidence>
<evidence type="ECO:0000256" key="2">
    <source>
        <dbReference type="ARBA" id="ARBA00022679"/>
    </source>
</evidence>
<dbReference type="GO" id="GO:0005829">
    <property type="term" value="C:cytosol"/>
    <property type="evidence" value="ECO:0007669"/>
    <property type="project" value="TreeGrafter"/>
</dbReference>
<keyword evidence="3 4" id="KW-0664">Pyridoxine biosynthesis</keyword>
<dbReference type="EC" id="2.6.99.2" evidence="4 5"/>
<dbReference type="GO" id="GO:0004435">
    <property type="term" value="F:phosphatidylinositol-4,5-bisphosphate phospholipase C activity"/>
    <property type="evidence" value="ECO:0007669"/>
    <property type="project" value="InterPro"/>
</dbReference>
<evidence type="ECO:0000313" key="7">
    <source>
        <dbReference type="EMBL" id="TKJ43121.1"/>
    </source>
</evidence>
<dbReference type="InterPro" id="IPR013785">
    <property type="entry name" value="Aldolase_TIM"/>
</dbReference>
<dbReference type="PROSITE" id="PS50008">
    <property type="entry name" value="PIPLC_Y_DOMAIN"/>
    <property type="match status" value="1"/>
</dbReference>
<dbReference type="NCBIfam" id="NF003627">
    <property type="entry name" value="PRK05265.1-5"/>
    <property type="match status" value="1"/>
</dbReference>
<dbReference type="InterPro" id="IPR036130">
    <property type="entry name" value="Pyridoxine-5'_phos_synth"/>
</dbReference>
<dbReference type="NCBIfam" id="NF003625">
    <property type="entry name" value="PRK05265.1-3"/>
    <property type="match status" value="1"/>
</dbReference>
<accession>A0A532V7F1</accession>
<comment type="subunit">
    <text evidence="4">Homooctamer; tetramer of dimers.</text>
</comment>
<dbReference type="Pfam" id="PF03740">
    <property type="entry name" value="PdxJ"/>
    <property type="match status" value="1"/>
</dbReference>
<feature type="binding site" evidence="4">
    <location>
        <position position="50"/>
    </location>
    <ligand>
        <name>1-deoxy-D-xylulose 5-phosphate</name>
        <dbReference type="ChEBI" id="CHEBI:57792"/>
    </ligand>
</feature>
<dbReference type="GO" id="GO:0008615">
    <property type="term" value="P:pyridoxine biosynthetic process"/>
    <property type="evidence" value="ECO:0007669"/>
    <property type="project" value="UniProtKB-UniRule"/>
</dbReference>
<dbReference type="InterPro" id="IPR001711">
    <property type="entry name" value="PLipase_C_Pinositol-sp_Y"/>
</dbReference>
<reference evidence="7 8" key="1">
    <citation type="submission" date="2017-06" db="EMBL/GenBank/DDBJ databases">
        <title>Novel microbial phyla capable of carbon fixation and sulfur reduction in deep-sea sediments.</title>
        <authorList>
            <person name="Huang J."/>
            <person name="Baker B."/>
            <person name="Wang Y."/>
        </authorList>
    </citation>
    <scope>NUCLEOTIDE SEQUENCE [LARGE SCALE GENOMIC DNA]</scope>
    <source>
        <strain evidence="7">B3_TA06</strain>
    </source>
</reference>
<name>A0A532V7F1_UNCT6</name>
<feature type="active site" description="Proton acceptor" evidence="4">
    <location>
        <position position="70"/>
    </location>
</feature>
<proteinExistence type="inferred from homology"/>
<sequence>MRELSVNVDHIATLREARRERFPDPVEFALEAETGGADGITCHLRCDRRHIKEADVRRLKEAISGELNLEMAATEEMTRIALEIKPHQVSLVPERPEEVTTQGGLDLRARFKDVKPYAERITGAGIRLSVFIEAAEEMIELAQKLGAKRVEFNTDHYARAYPSGSGSYLEFIESFRKMAGFANTLGIEAHVGHALDYDNIAPLMEIEEIVGASIGFTIVARALKVGIRQAVREMGHLMGKKV</sequence>
<evidence type="ECO:0000256" key="3">
    <source>
        <dbReference type="ARBA" id="ARBA00023096"/>
    </source>
</evidence>
<feature type="binding site" evidence="4">
    <location>
        <position position="7"/>
    </location>
    <ligand>
        <name>3-amino-2-oxopropyl phosphate</name>
        <dbReference type="ChEBI" id="CHEBI:57279"/>
    </ligand>
</feature>
<protein>
    <recommendedName>
        <fullName evidence="4 5">Pyridoxine 5'-phosphate synthase</fullName>
        <shortName evidence="4">PNP synthase</shortName>
        <ecNumber evidence="4 5">2.6.99.2</ecNumber>
    </recommendedName>
</protein>
<comment type="subcellular location">
    <subcellularLocation>
        <location evidence="4">Cytoplasm</location>
    </subcellularLocation>
</comment>
<dbReference type="GO" id="GO:0006629">
    <property type="term" value="P:lipid metabolic process"/>
    <property type="evidence" value="ECO:0007669"/>
    <property type="project" value="InterPro"/>
</dbReference>
<feature type="binding site" evidence="4">
    <location>
        <begin position="215"/>
        <end position="216"/>
    </location>
    <ligand>
        <name>3-amino-2-oxopropyl phosphate</name>
        <dbReference type="ChEBI" id="CHEBI:57279"/>
    </ligand>
</feature>
<feature type="site" description="Transition state stabilizer" evidence="4">
    <location>
        <position position="151"/>
    </location>
</feature>